<comment type="caution">
    <text evidence="1">The sequence shown here is derived from an EMBL/GenBank/DDBJ whole genome shotgun (WGS) entry which is preliminary data.</text>
</comment>
<reference evidence="1 2" key="1">
    <citation type="submission" date="2024-05" db="EMBL/GenBank/DDBJ databases">
        <title>The nuclear and mitochondrial genome assemblies of Tetragonisca angustula (Apidae: Meliponini), a tiny yet remarkable pollinator in the Neotropics.</title>
        <authorList>
            <person name="Ferrari R."/>
            <person name="Ricardo P.C."/>
            <person name="Dias F.C."/>
            <person name="Araujo N.S."/>
            <person name="Soares D.O."/>
            <person name="Zhou Q.-S."/>
            <person name="Zhu C.-D."/>
            <person name="Coutinho L."/>
            <person name="Airas M.C."/>
            <person name="Batista T.M."/>
        </authorList>
    </citation>
    <scope>NUCLEOTIDE SEQUENCE [LARGE SCALE GENOMIC DNA]</scope>
    <source>
        <strain evidence="1">ASF017062</strain>
        <tissue evidence="1">Abdomen</tissue>
    </source>
</reference>
<evidence type="ECO:0000313" key="2">
    <source>
        <dbReference type="Proteomes" id="UP001432146"/>
    </source>
</evidence>
<evidence type="ECO:0000313" key="1">
    <source>
        <dbReference type="EMBL" id="KAK9308382.1"/>
    </source>
</evidence>
<dbReference type="Proteomes" id="UP001432146">
    <property type="component" value="Unassembled WGS sequence"/>
</dbReference>
<proteinExistence type="predicted"/>
<sequence>MIFKYCAWTEEANNTITVLKGTEANSIEKDENFNEESTNSRRKEHKIANTILRYCPCAFRCRQPVDIGREEEDSISTIVTTVNTTPVIPLRLNSSNDTMYVFKRNSYAAR</sequence>
<keyword evidence="2" id="KW-1185">Reference proteome</keyword>
<protein>
    <submittedName>
        <fullName evidence="1">Uncharacterized protein</fullName>
    </submittedName>
</protein>
<accession>A0AAW1AH63</accession>
<gene>
    <name evidence="1" type="ORF">QLX08_001565</name>
</gene>
<organism evidence="1 2">
    <name type="scientific">Tetragonisca angustula</name>
    <dbReference type="NCBI Taxonomy" id="166442"/>
    <lineage>
        <taxon>Eukaryota</taxon>
        <taxon>Metazoa</taxon>
        <taxon>Ecdysozoa</taxon>
        <taxon>Arthropoda</taxon>
        <taxon>Hexapoda</taxon>
        <taxon>Insecta</taxon>
        <taxon>Pterygota</taxon>
        <taxon>Neoptera</taxon>
        <taxon>Endopterygota</taxon>
        <taxon>Hymenoptera</taxon>
        <taxon>Apocrita</taxon>
        <taxon>Aculeata</taxon>
        <taxon>Apoidea</taxon>
        <taxon>Anthophila</taxon>
        <taxon>Apidae</taxon>
        <taxon>Tetragonisca</taxon>
    </lineage>
</organism>
<dbReference type="EMBL" id="JAWNGG020000021">
    <property type="protein sequence ID" value="KAK9308382.1"/>
    <property type="molecule type" value="Genomic_DNA"/>
</dbReference>
<dbReference type="AlphaFoldDB" id="A0AAW1AH63"/>
<name>A0AAW1AH63_9HYME</name>